<accession>A0A918U345</accession>
<dbReference type="EMBL" id="BMWD01000028">
    <property type="protein sequence ID" value="GGX86709.1"/>
    <property type="molecule type" value="Genomic_DNA"/>
</dbReference>
<name>A0A918U345_9ACTN</name>
<organism evidence="1 2">
    <name type="scientific">Streptomyces fructofermentans</name>
    <dbReference type="NCBI Taxonomy" id="152141"/>
    <lineage>
        <taxon>Bacteria</taxon>
        <taxon>Bacillati</taxon>
        <taxon>Actinomycetota</taxon>
        <taxon>Actinomycetes</taxon>
        <taxon>Kitasatosporales</taxon>
        <taxon>Streptomycetaceae</taxon>
        <taxon>Streptomyces</taxon>
    </lineage>
</organism>
<keyword evidence="2" id="KW-1185">Reference proteome</keyword>
<evidence type="ECO:0000313" key="1">
    <source>
        <dbReference type="EMBL" id="GGX86709.1"/>
    </source>
</evidence>
<sequence>MPLDTSPTAARQRLSAQFLAPLKGAGCTRCIAACGPARAERAVPRAPERHGCTRCIADCRPARAERAVLRAPERHGVPLDTSPTAARQGLSAQFLAPLKGAGCTWCIAACRPGRG</sequence>
<evidence type="ECO:0000313" key="2">
    <source>
        <dbReference type="Proteomes" id="UP000645555"/>
    </source>
</evidence>
<protein>
    <submittedName>
        <fullName evidence="1">Uncharacterized protein</fullName>
    </submittedName>
</protein>
<gene>
    <name evidence="1" type="ORF">GCM10010515_62600</name>
</gene>
<reference evidence="1" key="1">
    <citation type="journal article" date="2014" name="Int. J. Syst. Evol. Microbiol.">
        <title>Complete genome sequence of Corynebacterium casei LMG S-19264T (=DSM 44701T), isolated from a smear-ripened cheese.</title>
        <authorList>
            <consortium name="US DOE Joint Genome Institute (JGI-PGF)"/>
            <person name="Walter F."/>
            <person name="Albersmeier A."/>
            <person name="Kalinowski J."/>
            <person name="Ruckert C."/>
        </authorList>
    </citation>
    <scope>NUCLEOTIDE SEQUENCE</scope>
    <source>
        <strain evidence="1">JCM 4956</strain>
    </source>
</reference>
<dbReference type="Proteomes" id="UP000645555">
    <property type="component" value="Unassembled WGS sequence"/>
</dbReference>
<comment type="caution">
    <text evidence="1">The sequence shown here is derived from an EMBL/GenBank/DDBJ whole genome shotgun (WGS) entry which is preliminary data.</text>
</comment>
<proteinExistence type="predicted"/>
<dbReference type="AlphaFoldDB" id="A0A918U345"/>
<reference evidence="1" key="2">
    <citation type="submission" date="2020-09" db="EMBL/GenBank/DDBJ databases">
        <authorList>
            <person name="Sun Q."/>
            <person name="Ohkuma M."/>
        </authorList>
    </citation>
    <scope>NUCLEOTIDE SEQUENCE</scope>
    <source>
        <strain evidence="1">JCM 4956</strain>
    </source>
</reference>